<reference evidence="1 2" key="1">
    <citation type="submission" date="2016-06" db="EMBL/GenBank/DDBJ databases">
        <authorList>
            <person name="Kjaerup R.B."/>
            <person name="Dalgaard T.S."/>
            <person name="Juul-Madsen H.R."/>
        </authorList>
    </citation>
    <scope>NUCLEOTIDE SEQUENCE [LARGE SCALE GENOMIC DNA]</scope>
    <source>
        <strain evidence="1 2">DSM 45626</strain>
    </source>
</reference>
<proteinExistence type="predicted"/>
<organism evidence="1 2">
    <name type="scientific">Micromonospora haikouensis</name>
    <dbReference type="NCBI Taxonomy" id="686309"/>
    <lineage>
        <taxon>Bacteria</taxon>
        <taxon>Bacillati</taxon>
        <taxon>Actinomycetota</taxon>
        <taxon>Actinomycetes</taxon>
        <taxon>Micromonosporales</taxon>
        <taxon>Micromonosporaceae</taxon>
        <taxon>Micromonospora</taxon>
    </lineage>
</organism>
<dbReference type="Proteomes" id="UP000199375">
    <property type="component" value="Unassembled WGS sequence"/>
</dbReference>
<dbReference type="InterPro" id="IPR026487">
    <property type="entry name" value="CHP04141"/>
</dbReference>
<name>A0A1C4XK11_9ACTN</name>
<dbReference type="Pfam" id="PF19614">
    <property type="entry name" value="DUF6119"/>
    <property type="match status" value="1"/>
</dbReference>
<accession>A0A1C4XK11</accession>
<dbReference type="RefSeq" id="WP_176734362.1">
    <property type="nucleotide sequence ID" value="NZ_FMCW01000026.1"/>
</dbReference>
<dbReference type="AlphaFoldDB" id="A0A1C4XK11"/>
<gene>
    <name evidence="1" type="ORF">GA0070558_12692</name>
</gene>
<sequence length="543" mass="59294">MGTYPTTLYRLIVPPTLDGLTSALNQPYLRDSGFRLLRRDVAGTPALLVNGTVDRERAEWCDVLAGLTGAEVALGHRSGGGALLVAVDDRAYALAYGTLGRFMVERDAIDPGFGIAFAVRALLPDDIRQVRRRFMGTGGRVDRSLVPGGQHIRMYGIDRTGEIVGQVTGRTNNPALTVCRRTGRATRVSGGDALHVELSVEPEGLLADLREIDRVCRLESPAPDLEFITQIRPVPAGDPRLPALIAELDARLGLPDPPDVGLAVPGELLDEVERVRAYRIRVPKSGRRPTLPTELDLASVLAHTRGVPAGERWTSLRAGRITLCGDAAGTEELDSRPAARWVTAQLAHGTDQLLLHEDRWYEIGHRHREFLRDEIAQILARPASVALPAWRDDENEEQYNERAARERGLVLLDKRLLRTAQHPRGIEACDLLGPDDELIHVKRAGRSSPLSHLFAQGTVAADALRHDGNARAALARMARGSGRRRRIGSDFRPRKVVYAISLGSGAALTVDSLFTFAQVALYRAMKSLRNEGVDVEVVGLPTA</sequence>
<dbReference type="EMBL" id="FMCW01000026">
    <property type="protein sequence ID" value="SCF08828.1"/>
    <property type="molecule type" value="Genomic_DNA"/>
</dbReference>
<evidence type="ECO:0000313" key="2">
    <source>
        <dbReference type="Proteomes" id="UP000199375"/>
    </source>
</evidence>
<protein>
    <submittedName>
        <fullName evidence="1">Sporadically distributed protein, TIGR04141 family</fullName>
    </submittedName>
</protein>
<evidence type="ECO:0000313" key="1">
    <source>
        <dbReference type="EMBL" id="SCF08828.1"/>
    </source>
</evidence>
<dbReference type="NCBIfam" id="TIGR04141">
    <property type="entry name" value="TIGR04141 family sporadically distributed protein"/>
    <property type="match status" value="1"/>
</dbReference>